<protein>
    <recommendedName>
        <fullName evidence="3">EamA domain-containing protein</fullName>
    </recommendedName>
</protein>
<keyword evidence="2" id="KW-0812">Transmembrane</keyword>
<keyword evidence="5" id="KW-1185">Reference proteome</keyword>
<name>A0A1I5IF24_PSUAM</name>
<proteinExistence type="inferred from homology"/>
<reference evidence="4 5" key="1">
    <citation type="submission" date="2016-10" db="EMBL/GenBank/DDBJ databases">
        <authorList>
            <person name="de Groot N.N."/>
        </authorList>
    </citation>
    <scope>NUCLEOTIDE SEQUENCE [LARGE SCALE GENOMIC DNA]</scope>
    <source>
        <strain evidence="4 5">CGMCC 4.1877</strain>
    </source>
</reference>
<feature type="transmembrane region" description="Helical" evidence="2">
    <location>
        <begin position="100"/>
        <end position="119"/>
    </location>
</feature>
<dbReference type="GO" id="GO:0016020">
    <property type="term" value="C:membrane"/>
    <property type="evidence" value="ECO:0007669"/>
    <property type="project" value="InterPro"/>
</dbReference>
<accession>A0A1I5IF24</accession>
<dbReference type="SUPFAM" id="SSF103481">
    <property type="entry name" value="Multidrug resistance efflux transporter EmrE"/>
    <property type="match status" value="1"/>
</dbReference>
<evidence type="ECO:0000313" key="5">
    <source>
        <dbReference type="Proteomes" id="UP000199614"/>
    </source>
</evidence>
<keyword evidence="2" id="KW-0472">Membrane</keyword>
<gene>
    <name evidence="4" type="ORF">SAMN05216207_10982</name>
</gene>
<feature type="transmembrane region" description="Helical" evidence="2">
    <location>
        <begin position="56"/>
        <end position="79"/>
    </location>
</feature>
<sequence length="357" mass="37822">MPSARSIEELRVEHRNRQVRWGFIWALWCAVLWGAWYVPGTVIYEVEPFVGLADNYLLAALVITILNAIAVLLAMFVWTGALGKIGDYGRTLMQPRISRWYLPAGVAGMLAIFGSILAIAYVGTAFAAVAALLYPIVGAFAARAWYGETITKRAALGIAVIVLGGVVIFAPGILGEITGAGGGGWLGYLGGLMAIVGWGLEGAIAGRALDVSDPDIGLPLRFTAEVAIWLVIAVPLASILAGGAFWAAVGASLTSGPVLLLMLLLGLTFGFCYVSWYKSFPLIGVGRGQAIAALYGPLALVWLYVFTLEPPGIQFAVGAVIAVVGSFILFTERRDVLEVIRSVPSRHRAPLTTDGTD</sequence>
<evidence type="ECO:0000256" key="2">
    <source>
        <dbReference type="SAM" id="Phobius"/>
    </source>
</evidence>
<feature type="transmembrane region" description="Helical" evidence="2">
    <location>
        <begin position="226"/>
        <end position="249"/>
    </location>
</feature>
<dbReference type="OrthoDB" id="5604143at2"/>
<dbReference type="Pfam" id="PF00892">
    <property type="entry name" value="EamA"/>
    <property type="match status" value="1"/>
</dbReference>
<feature type="transmembrane region" description="Helical" evidence="2">
    <location>
        <begin position="185"/>
        <end position="205"/>
    </location>
</feature>
<dbReference type="EMBL" id="FOUY01000098">
    <property type="protein sequence ID" value="SFO58836.1"/>
    <property type="molecule type" value="Genomic_DNA"/>
</dbReference>
<dbReference type="InterPro" id="IPR037185">
    <property type="entry name" value="EmrE-like"/>
</dbReference>
<feature type="transmembrane region" description="Helical" evidence="2">
    <location>
        <begin position="125"/>
        <end position="142"/>
    </location>
</feature>
<dbReference type="AlphaFoldDB" id="A0A1I5IF24"/>
<feature type="transmembrane region" description="Helical" evidence="2">
    <location>
        <begin position="312"/>
        <end position="331"/>
    </location>
</feature>
<dbReference type="InterPro" id="IPR000620">
    <property type="entry name" value="EamA_dom"/>
</dbReference>
<evidence type="ECO:0000256" key="1">
    <source>
        <dbReference type="ARBA" id="ARBA00007362"/>
    </source>
</evidence>
<feature type="transmembrane region" description="Helical" evidence="2">
    <location>
        <begin position="154"/>
        <end position="173"/>
    </location>
</feature>
<feature type="transmembrane region" description="Helical" evidence="2">
    <location>
        <begin position="255"/>
        <end position="276"/>
    </location>
</feature>
<keyword evidence="2" id="KW-1133">Transmembrane helix</keyword>
<evidence type="ECO:0000259" key="3">
    <source>
        <dbReference type="Pfam" id="PF00892"/>
    </source>
</evidence>
<dbReference type="STRING" id="260086.SAMN05216207_10982"/>
<comment type="similarity">
    <text evidence="1">Belongs to the EamA transporter family.</text>
</comment>
<feature type="domain" description="EamA" evidence="3">
    <location>
        <begin position="21"/>
        <end position="169"/>
    </location>
</feature>
<feature type="transmembrane region" description="Helical" evidence="2">
    <location>
        <begin position="21"/>
        <end position="44"/>
    </location>
</feature>
<dbReference type="Proteomes" id="UP000199614">
    <property type="component" value="Unassembled WGS sequence"/>
</dbReference>
<evidence type="ECO:0000313" key="4">
    <source>
        <dbReference type="EMBL" id="SFO58836.1"/>
    </source>
</evidence>
<organism evidence="4 5">
    <name type="scientific">Pseudonocardia ammonioxydans</name>
    <dbReference type="NCBI Taxonomy" id="260086"/>
    <lineage>
        <taxon>Bacteria</taxon>
        <taxon>Bacillati</taxon>
        <taxon>Actinomycetota</taxon>
        <taxon>Actinomycetes</taxon>
        <taxon>Pseudonocardiales</taxon>
        <taxon>Pseudonocardiaceae</taxon>
        <taxon>Pseudonocardia</taxon>
    </lineage>
</organism>
<feature type="transmembrane region" description="Helical" evidence="2">
    <location>
        <begin position="288"/>
        <end position="306"/>
    </location>
</feature>